<evidence type="ECO:0000313" key="1">
    <source>
        <dbReference type="EMBL" id="KFX47898.1"/>
    </source>
</evidence>
<reference evidence="1" key="1">
    <citation type="journal article" date="2014" name="PLoS Genet.">
        <title>Signature Gene Expression Reveals Novel Clues to the Molecular Mechanisms of Dimorphic Transition in Penicillium marneffei.</title>
        <authorList>
            <person name="Yang E."/>
            <person name="Wang G."/>
            <person name="Cai J."/>
            <person name="Woo P.C."/>
            <person name="Lau S.K."/>
            <person name="Yuen K.-Y."/>
            <person name="Chow W.-N."/>
            <person name="Lin X."/>
        </authorList>
    </citation>
    <scope>NUCLEOTIDE SEQUENCE [LARGE SCALE GENOMIC DNA]</scope>
    <source>
        <strain evidence="1">PM1</strain>
    </source>
</reference>
<organism evidence="1">
    <name type="scientific">Talaromyces marneffei PM1</name>
    <dbReference type="NCBI Taxonomy" id="1077442"/>
    <lineage>
        <taxon>Eukaryota</taxon>
        <taxon>Fungi</taxon>
        <taxon>Dikarya</taxon>
        <taxon>Ascomycota</taxon>
        <taxon>Pezizomycotina</taxon>
        <taxon>Eurotiomycetes</taxon>
        <taxon>Eurotiomycetidae</taxon>
        <taxon>Eurotiales</taxon>
        <taxon>Trichocomaceae</taxon>
        <taxon>Talaromyces</taxon>
        <taxon>Talaromyces sect. Talaromyces</taxon>
    </lineage>
</organism>
<dbReference type="HOGENOM" id="CLU_2216295_0_0_1"/>
<accession>A0A093XRL3</accession>
<dbReference type="AlphaFoldDB" id="A0A093XRL3"/>
<gene>
    <name evidence="1" type="ORF">GQ26_0130040</name>
</gene>
<feature type="non-terminal residue" evidence="1">
    <location>
        <position position="1"/>
    </location>
</feature>
<protein>
    <submittedName>
        <fullName evidence="1">Uncharacterized protein</fullName>
    </submittedName>
</protein>
<proteinExistence type="predicted"/>
<sequence length="107" mass="11533">TLHTTVEIVGIGAYGFFGDGSVYLPDCRGHCVGHMCALARMTADLVDDNKTTFIFLGGDILPYPGTFRPSHFPGPGVCPCWISISQYPRGQEDKETPSAGTTRPGRK</sequence>
<name>A0A093XRL3_TALMA</name>
<dbReference type="EMBL" id="JPOX01000013">
    <property type="protein sequence ID" value="KFX47898.1"/>
    <property type="molecule type" value="Genomic_DNA"/>
</dbReference>
<comment type="caution">
    <text evidence="1">The sequence shown here is derived from an EMBL/GenBank/DDBJ whole genome shotgun (WGS) entry which is preliminary data.</text>
</comment>